<keyword evidence="4" id="KW-1133">Transmembrane helix</keyword>
<evidence type="ECO:0000256" key="3">
    <source>
        <dbReference type="ARBA" id="ARBA00023054"/>
    </source>
</evidence>
<comment type="subcellular location">
    <subcellularLocation>
        <location evidence="1">Cell envelope</location>
    </subcellularLocation>
</comment>
<keyword evidence="4" id="KW-0472">Membrane</keyword>
<feature type="transmembrane region" description="Helical" evidence="4">
    <location>
        <begin position="17"/>
        <end position="36"/>
    </location>
</feature>
<keyword evidence="4" id="KW-0812">Transmembrane</keyword>
<dbReference type="GO" id="GO:0022857">
    <property type="term" value="F:transmembrane transporter activity"/>
    <property type="evidence" value="ECO:0007669"/>
    <property type="project" value="InterPro"/>
</dbReference>
<sequence length="485" mass="51601">MTAQLLTRLSAPLRRPIIFAPLLLAAAGILIYLFFFRGSEAESGFVAVRRGTIIQEVTVTGKTKAASSVNLGFEKSGRVASVHVEVGSRVAAGTILATLDQSALAADLAEAEAGVNVRQAKLKNAELALEDARQGMRDTLQDSYTKADDAVRNRVDQFFSSPRSANPQLIFTTESTLESFLESERFFIEAMLVSWQSALSELTPAGDLGEAASAGKANLTRLNAFLNQAALALNNLRPSTTLTQATIDTWRSDVSTARTNVNTATANLAAADETLRRAPGDIAAEQAELAAADAKINSIRAQFEKTLLRAPFDGVVVKQDAKVGEIASADSPLVTINSEGALEIEANIPEADIASVTTGDLASVTLDAYGSDVVFSTRVSRIDPAETIVEGVATYTATFLFLSSPKPIRPGMTADIDIQTDQRENVLILPQRAVITKNGEKFVRVREGDGTREVRVMTGLRGSDGSIEITAGLREGEIVASSPQS</sequence>
<dbReference type="Gene3D" id="2.40.50.100">
    <property type="match status" value="2"/>
</dbReference>
<dbReference type="InterPro" id="IPR006143">
    <property type="entry name" value="RND_pump_MFP"/>
</dbReference>
<evidence type="ECO:0000256" key="1">
    <source>
        <dbReference type="ARBA" id="ARBA00004196"/>
    </source>
</evidence>
<dbReference type="PRINTS" id="PR01490">
    <property type="entry name" value="RTXTOXIND"/>
</dbReference>
<protein>
    <submittedName>
        <fullName evidence="5">Efflux RND transporter periplasmic adaptor subunit</fullName>
    </submittedName>
</protein>
<dbReference type="GO" id="GO:0016020">
    <property type="term" value="C:membrane"/>
    <property type="evidence" value="ECO:0007669"/>
    <property type="project" value="InterPro"/>
</dbReference>
<dbReference type="PANTHER" id="PTHR32347:SF23">
    <property type="entry name" value="BLL5650 PROTEIN"/>
    <property type="match status" value="1"/>
</dbReference>
<dbReference type="Proteomes" id="UP000756703">
    <property type="component" value="Unassembled WGS sequence"/>
</dbReference>
<evidence type="ECO:0000256" key="4">
    <source>
        <dbReference type="SAM" id="Phobius"/>
    </source>
</evidence>
<dbReference type="GO" id="GO:0030313">
    <property type="term" value="C:cell envelope"/>
    <property type="evidence" value="ECO:0007669"/>
    <property type="project" value="UniProtKB-SubCell"/>
</dbReference>
<accession>A0A932YYQ4</accession>
<gene>
    <name evidence="5" type="ORF">HY473_00940</name>
</gene>
<dbReference type="SUPFAM" id="SSF111369">
    <property type="entry name" value="HlyD-like secretion proteins"/>
    <property type="match status" value="2"/>
</dbReference>
<dbReference type="Gene3D" id="2.40.420.20">
    <property type="match status" value="1"/>
</dbReference>
<dbReference type="Gene3D" id="1.10.287.470">
    <property type="entry name" value="Helix hairpin bin"/>
    <property type="match status" value="1"/>
</dbReference>
<organism evidence="5 6">
    <name type="scientific">Candidatus Sungiibacteriota bacterium</name>
    <dbReference type="NCBI Taxonomy" id="2750080"/>
    <lineage>
        <taxon>Bacteria</taxon>
        <taxon>Candidatus Sungiibacteriota</taxon>
    </lineage>
</organism>
<dbReference type="PANTHER" id="PTHR32347">
    <property type="entry name" value="EFFLUX SYSTEM COMPONENT YKNX-RELATED"/>
    <property type="match status" value="1"/>
</dbReference>
<dbReference type="InterPro" id="IPR050465">
    <property type="entry name" value="UPF0194_transport"/>
</dbReference>
<reference evidence="5" key="1">
    <citation type="submission" date="2020-07" db="EMBL/GenBank/DDBJ databases">
        <title>Huge and variable diversity of episymbiotic CPR bacteria and DPANN archaea in groundwater ecosystems.</title>
        <authorList>
            <person name="He C.Y."/>
            <person name="Keren R."/>
            <person name="Whittaker M."/>
            <person name="Farag I.F."/>
            <person name="Doudna J."/>
            <person name="Cate J.H.D."/>
            <person name="Banfield J.F."/>
        </authorList>
    </citation>
    <scope>NUCLEOTIDE SEQUENCE</scope>
    <source>
        <strain evidence="5">NC_groundwater_1225_Ag_S-0.1um_56_177</strain>
    </source>
</reference>
<dbReference type="NCBIfam" id="TIGR01730">
    <property type="entry name" value="RND_mfp"/>
    <property type="match status" value="1"/>
</dbReference>
<dbReference type="Gene3D" id="2.40.30.170">
    <property type="match status" value="1"/>
</dbReference>
<keyword evidence="3" id="KW-0175">Coiled coil</keyword>
<evidence type="ECO:0000313" key="5">
    <source>
        <dbReference type="EMBL" id="MBI4132653.1"/>
    </source>
</evidence>
<comment type="caution">
    <text evidence="5">The sequence shown here is derived from an EMBL/GenBank/DDBJ whole genome shotgun (WGS) entry which is preliminary data.</text>
</comment>
<comment type="similarity">
    <text evidence="2">Belongs to the membrane fusion protein (MFP) (TC 8.A.1) family.</text>
</comment>
<dbReference type="EMBL" id="JACQMI010000005">
    <property type="protein sequence ID" value="MBI4132653.1"/>
    <property type="molecule type" value="Genomic_DNA"/>
</dbReference>
<evidence type="ECO:0000256" key="2">
    <source>
        <dbReference type="ARBA" id="ARBA00009477"/>
    </source>
</evidence>
<name>A0A932YYQ4_9BACT</name>
<proteinExistence type="inferred from homology"/>
<dbReference type="AlphaFoldDB" id="A0A932YYQ4"/>
<evidence type="ECO:0000313" key="6">
    <source>
        <dbReference type="Proteomes" id="UP000756703"/>
    </source>
</evidence>